<organism evidence="11 12">
    <name type="scientific">Arcicella rigui</name>
    <dbReference type="NCBI Taxonomy" id="797020"/>
    <lineage>
        <taxon>Bacteria</taxon>
        <taxon>Pseudomonadati</taxon>
        <taxon>Bacteroidota</taxon>
        <taxon>Cytophagia</taxon>
        <taxon>Cytophagales</taxon>
        <taxon>Flectobacillaceae</taxon>
        <taxon>Arcicella</taxon>
    </lineage>
</organism>
<evidence type="ECO:0000256" key="6">
    <source>
        <dbReference type="ARBA" id="ARBA00022989"/>
    </source>
</evidence>
<feature type="transmembrane region" description="Helical" evidence="10">
    <location>
        <begin position="92"/>
        <end position="116"/>
    </location>
</feature>
<evidence type="ECO:0000313" key="12">
    <source>
        <dbReference type="Proteomes" id="UP001302949"/>
    </source>
</evidence>
<feature type="transmembrane region" description="Helical" evidence="10">
    <location>
        <begin position="12"/>
        <end position="35"/>
    </location>
</feature>
<evidence type="ECO:0000256" key="5">
    <source>
        <dbReference type="ARBA" id="ARBA00022692"/>
    </source>
</evidence>
<evidence type="ECO:0000256" key="3">
    <source>
        <dbReference type="ARBA" id="ARBA00022449"/>
    </source>
</evidence>
<feature type="transmembrane region" description="Helical" evidence="10">
    <location>
        <begin position="280"/>
        <end position="305"/>
    </location>
</feature>
<evidence type="ECO:0000256" key="1">
    <source>
        <dbReference type="ARBA" id="ARBA00004651"/>
    </source>
</evidence>
<feature type="transmembrane region" description="Helical" evidence="10">
    <location>
        <begin position="255"/>
        <end position="274"/>
    </location>
</feature>
<feature type="transmembrane region" description="Helical" evidence="10">
    <location>
        <begin position="420"/>
        <end position="442"/>
    </location>
</feature>
<gene>
    <name evidence="11" type="ORF">VB248_10015</name>
</gene>
<evidence type="ECO:0000256" key="7">
    <source>
        <dbReference type="ARBA" id="ARBA00023065"/>
    </source>
</evidence>
<keyword evidence="3" id="KW-0050">Antiport</keyword>
<dbReference type="Pfam" id="PF01554">
    <property type="entry name" value="MatE"/>
    <property type="match status" value="2"/>
</dbReference>
<evidence type="ECO:0000256" key="10">
    <source>
        <dbReference type="SAM" id="Phobius"/>
    </source>
</evidence>
<feature type="transmembrane region" description="Helical" evidence="10">
    <location>
        <begin position="136"/>
        <end position="157"/>
    </location>
</feature>
<evidence type="ECO:0000256" key="2">
    <source>
        <dbReference type="ARBA" id="ARBA00022448"/>
    </source>
</evidence>
<dbReference type="RefSeq" id="WP_323296633.1">
    <property type="nucleotide sequence ID" value="NZ_JAYFUM010000010.1"/>
</dbReference>
<reference evidence="11 12" key="1">
    <citation type="submission" date="2023-12" db="EMBL/GenBank/DDBJ databases">
        <title>Novel species of the genus Arcicella isolated from rivers.</title>
        <authorList>
            <person name="Lu H."/>
        </authorList>
    </citation>
    <scope>NUCLEOTIDE SEQUENCE [LARGE SCALE GENOMIC DNA]</scope>
    <source>
        <strain evidence="11 12">KCTC 23307</strain>
    </source>
</reference>
<accession>A0ABU5Q9Z1</accession>
<evidence type="ECO:0000256" key="8">
    <source>
        <dbReference type="ARBA" id="ARBA00023136"/>
    </source>
</evidence>
<dbReference type="InterPro" id="IPR050222">
    <property type="entry name" value="MATE_MdtK"/>
</dbReference>
<dbReference type="EMBL" id="JAYFUM010000010">
    <property type="protein sequence ID" value="MEA5139472.1"/>
    <property type="molecule type" value="Genomic_DNA"/>
</dbReference>
<keyword evidence="12" id="KW-1185">Reference proteome</keyword>
<feature type="transmembrane region" description="Helical" evidence="10">
    <location>
        <begin position="169"/>
        <end position="193"/>
    </location>
</feature>
<proteinExistence type="predicted"/>
<evidence type="ECO:0000256" key="9">
    <source>
        <dbReference type="ARBA" id="ARBA00031636"/>
    </source>
</evidence>
<dbReference type="CDD" id="cd13131">
    <property type="entry name" value="MATE_NorM_like"/>
    <property type="match status" value="1"/>
</dbReference>
<protein>
    <recommendedName>
        <fullName evidence="9">Multidrug-efflux transporter</fullName>
    </recommendedName>
</protein>
<keyword evidence="4" id="KW-1003">Cell membrane</keyword>
<keyword evidence="2" id="KW-0813">Transport</keyword>
<sequence>MKKLFESYKPDLLATYHLSLPIIAGQLGIMLMGLADTVQVGRMDKGAVEALAAAADANGILINITIIGYICLQIVSPMVAKAKAENDFAQCYFLLKANLWVAILMAVLCSVLVVAFGLNMQILKQPPQIQGLTQNYLWIITASTVPAFIFSAIKSFTDGLSHTKVAMNITWSALILNVILNHCLIHGVGFFPALGLNGAGYATFTSRVYMMLAIAYYTFGTKTFKEYLKVKVKQSETGALIKDILKIGIPSGFQGFFEIAAFYGAVVMMGWISVQHKAAHQVAIGFVSLTYMAATGIATAGGIRVGSAVGTKNREAIFRAGTVALLIGITFMGICGVLMLSFNDFFASYVKDEDVIFLAAQLIIWGGIFQLFDGVQAVSLGILRGVQDVNVPTLITIFAYWGVGLPLCYVLGFVYDLKHIGIWIGLTLSLFASASLLSWRFYSKVAKMEL</sequence>
<comment type="subcellular location">
    <subcellularLocation>
        <location evidence="1">Cell membrane</location>
        <topology evidence="1">Multi-pass membrane protein</topology>
    </subcellularLocation>
</comment>
<feature type="transmembrane region" description="Helical" evidence="10">
    <location>
        <begin position="60"/>
        <end position="80"/>
    </location>
</feature>
<evidence type="ECO:0000313" key="11">
    <source>
        <dbReference type="EMBL" id="MEA5139472.1"/>
    </source>
</evidence>
<keyword evidence="5 10" id="KW-0812">Transmembrane</keyword>
<keyword evidence="6 10" id="KW-1133">Transmembrane helix</keyword>
<dbReference type="PANTHER" id="PTHR43298">
    <property type="entry name" value="MULTIDRUG RESISTANCE PROTEIN NORM-RELATED"/>
    <property type="match status" value="1"/>
</dbReference>
<comment type="caution">
    <text evidence="11">The sequence shown here is derived from an EMBL/GenBank/DDBJ whole genome shotgun (WGS) entry which is preliminary data.</text>
</comment>
<keyword evidence="7" id="KW-0406">Ion transport</keyword>
<feature type="transmembrane region" description="Helical" evidence="10">
    <location>
        <begin position="199"/>
        <end position="219"/>
    </location>
</feature>
<feature type="transmembrane region" description="Helical" evidence="10">
    <location>
        <begin position="395"/>
        <end position="414"/>
    </location>
</feature>
<dbReference type="InterPro" id="IPR048279">
    <property type="entry name" value="MdtK-like"/>
</dbReference>
<dbReference type="PIRSF" id="PIRSF006603">
    <property type="entry name" value="DinF"/>
    <property type="match status" value="1"/>
</dbReference>
<name>A0ABU5Q9Z1_9BACT</name>
<feature type="transmembrane region" description="Helical" evidence="10">
    <location>
        <begin position="317"/>
        <end position="342"/>
    </location>
</feature>
<dbReference type="Proteomes" id="UP001302949">
    <property type="component" value="Unassembled WGS sequence"/>
</dbReference>
<dbReference type="NCBIfam" id="TIGR00797">
    <property type="entry name" value="matE"/>
    <property type="match status" value="1"/>
</dbReference>
<keyword evidence="8 10" id="KW-0472">Membrane</keyword>
<evidence type="ECO:0000256" key="4">
    <source>
        <dbReference type="ARBA" id="ARBA00022475"/>
    </source>
</evidence>
<dbReference type="InterPro" id="IPR002528">
    <property type="entry name" value="MATE_fam"/>
</dbReference>
<dbReference type="PANTHER" id="PTHR43298:SF2">
    <property type="entry name" value="FMN_FAD EXPORTER YEEO-RELATED"/>
    <property type="match status" value="1"/>
</dbReference>